<comment type="catalytic activity">
    <reaction evidence="1 12 13">
        <text>[protein]-peptidylproline (omega=180) = [protein]-peptidylproline (omega=0)</text>
        <dbReference type="Rhea" id="RHEA:16237"/>
        <dbReference type="Rhea" id="RHEA-COMP:10747"/>
        <dbReference type="Rhea" id="RHEA-COMP:10748"/>
        <dbReference type="ChEBI" id="CHEBI:83833"/>
        <dbReference type="ChEBI" id="CHEBI:83834"/>
        <dbReference type="EC" id="5.2.1.8"/>
    </reaction>
</comment>
<dbReference type="InterPro" id="IPR001179">
    <property type="entry name" value="PPIase_FKBP_dom"/>
</dbReference>
<keyword evidence="18" id="KW-1185">Reference proteome</keyword>
<comment type="caution">
    <text evidence="17">The sequence shown here is derived from an EMBL/GenBank/DDBJ whole genome shotgun (WGS) entry which is preliminary data.</text>
</comment>
<dbReference type="Pfam" id="PF05698">
    <property type="entry name" value="Trigger_C"/>
    <property type="match status" value="1"/>
</dbReference>
<dbReference type="Gene3D" id="1.10.3120.10">
    <property type="entry name" value="Trigger factor, C-terminal domain"/>
    <property type="match status" value="1"/>
</dbReference>
<comment type="subcellular location">
    <subcellularLocation>
        <location evidence="12">Cytoplasm</location>
    </subcellularLocation>
    <text evidence="12">About half TF is bound to the ribosome near the polypeptide exit tunnel while the other half is free in the cytoplasm.</text>
</comment>
<dbReference type="InterPro" id="IPR036611">
    <property type="entry name" value="Trigger_fac_ribosome-bd_sf"/>
</dbReference>
<dbReference type="GO" id="GO:0005737">
    <property type="term" value="C:cytoplasm"/>
    <property type="evidence" value="ECO:0007669"/>
    <property type="project" value="UniProtKB-SubCell"/>
</dbReference>
<dbReference type="PIRSF" id="PIRSF003095">
    <property type="entry name" value="Trigger_factor"/>
    <property type="match status" value="1"/>
</dbReference>
<proteinExistence type="inferred from homology"/>
<dbReference type="RefSeq" id="WP_171581919.1">
    <property type="nucleotide sequence ID" value="NZ_JAAVLX010000008.1"/>
</dbReference>
<evidence type="ECO:0000256" key="15">
    <source>
        <dbReference type="SAM" id="MobiDB-lite"/>
    </source>
</evidence>
<dbReference type="HAMAP" id="MF_00303">
    <property type="entry name" value="Trigger_factor_Tig"/>
    <property type="match status" value="1"/>
</dbReference>
<dbReference type="FunFam" id="3.10.50.40:FF:000001">
    <property type="entry name" value="Trigger factor"/>
    <property type="match status" value="1"/>
</dbReference>
<dbReference type="Pfam" id="PF00254">
    <property type="entry name" value="FKBP_C"/>
    <property type="match status" value="1"/>
</dbReference>
<comment type="similarity">
    <text evidence="2 12 14">Belongs to the FKBP-type PPIase family. Tig subfamily.</text>
</comment>
<gene>
    <name evidence="12" type="primary">tig</name>
    <name evidence="17" type="ORF">HCN58_24365</name>
</gene>
<dbReference type="Pfam" id="PF05697">
    <property type="entry name" value="Trigger_N"/>
    <property type="match status" value="1"/>
</dbReference>
<evidence type="ECO:0000256" key="1">
    <source>
        <dbReference type="ARBA" id="ARBA00000971"/>
    </source>
</evidence>
<organism evidence="17 18">
    <name type="scientific">Bradyrhizobium australiense</name>
    <dbReference type="NCBI Taxonomy" id="2721161"/>
    <lineage>
        <taxon>Bacteria</taxon>
        <taxon>Pseudomonadati</taxon>
        <taxon>Pseudomonadota</taxon>
        <taxon>Alphaproteobacteria</taxon>
        <taxon>Hyphomicrobiales</taxon>
        <taxon>Nitrobacteraceae</taxon>
        <taxon>Bradyrhizobium</taxon>
    </lineage>
</organism>
<keyword evidence="8 12" id="KW-0413">Isomerase</keyword>
<evidence type="ECO:0000256" key="10">
    <source>
        <dbReference type="ARBA" id="ARBA00024849"/>
    </source>
</evidence>
<dbReference type="GO" id="GO:0043335">
    <property type="term" value="P:protein unfolding"/>
    <property type="evidence" value="ECO:0007669"/>
    <property type="project" value="TreeGrafter"/>
</dbReference>
<dbReference type="Gene3D" id="3.30.70.1050">
    <property type="entry name" value="Trigger factor ribosome-binding domain"/>
    <property type="match status" value="1"/>
</dbReference>
<keyword evidence="5 12" id="KW-0132">Cell division</keyword>
<comment type="domain">
    <text evidence="12">Consists of 3 domains; the N-terminus binds the ribosome, the middle domain has PPIase activity, while the C-terminus has intrinsic chaperone activity on its own.</text>
</comment>
<keyword evidence="12" id="KW-0963">Cytoplasm</keyword>
<dbReference type="GO" id="GO:0051301">
    <property type="term" value="P:cell division"/>
    <property type="evidence" value="ECO:0007669"/>
    <property type="project" value="UniProtKB-KW"/>
</dbReference>
<evidence type="ECO:0000256" key="13">
    <source>
        <dbReference type="PROSITE-ProRule" id="PRU00277"/>
    </source>
</evidence>
<dbReference type="PROSITE" id="PS50059">
    <property type="entry name" value="FKBP_PPIASE"/>
    <property type="match status" value="1"/>
</dbReference>
<keyword evidence="6 12" id="KW-0697">Rotamase</keyword>
<evidence type="ECO:0000256" key="7">
    <source>
        <dbReference type="ARBA" id="ARBA00023186"/>
    </source>
</evidence>
<dbReference type="PANTHER" id="PTHR30560:SF3">
    <property type="entry name" value="TRIGGER FACTOR-LIKE PROTEIN TIG, CHLOROPLASTIC"/>
    <property type="match status" value="1"/>
</dbReference>
<protein>
    <recommendedName>
        <fullName evidence="4 12">Trigger factor</fullName>
        <shortName evidence="12">TF</shortName>
        <ecNumber evidence="3 12">5.2.1.8</ecNumber>
    </recommendedName>
    <alternativeName>
        <fullName evidence="11 12">PPIase</fullName>
    </alternativeName>
</protein>
<dbReference type="InterPro" id="IPR037041">
    <property type="entry name" value="Trigger_fac_C_sf"/>
</dbReference>
<dbReference type="GO" id="GO:0015031">
    <property type="term" value="P:protein transport"/>
    <property type="evidence" value="ECO:0007669"/>
    <property type="project" value="UniProtKB-UniRule"/>
</dbReference>
<keyword evidence="7 12" id="KW-0143">Chaperone</keyword>
<dbReference type="GO" id="GO:0003755">
    <property type="term" value="F:peptidyl-prolyl cis-trans isomerase activity"/>
    <property type="evidence" value="ECO:0007669"/>
    <property type="project" value="UniProtKB-UniRule"/>
</dbReference>
<feature type="domain" description="PPIase FKBP-type" evidence="16">
    <location>
        <begin position="171"/>
        <end position="250"/>
    </location>
</feature>
<dbReference type="SUPFAM" id="SSF102735">
    <property type="entry name" value="Trigger factor ribosome-binding domain"/>
    <property type="match status" value="1"/>
</dbReference>
<dbReference type="InterPro" id="IPR005215">
    <property type="entry name" value="Trig_fac"/>
</dbReference>
<evidence type="ECO:0000259" key="16">
    <source>
        <dbReference type="PROSITE" id="PS50059"/>
    </source>
</evidence>
<keyword evidence="9 12" id="KW-0131">Cell cycle</keyword>
<dbReference type="InterPro" id="IPR008881">
    <property type="entry name" value="Trigger_fac_ribosome-bd_bac"/>
</dbReference>
<evidence type="ECO:0000256" key="12">
    <source>
        <dbReference type="HAMAP-Rule" id="MF_00303"/>
    </source>
</evidence>
<evidence type="ECO:0000256" key="4">
    <source>
        <dbReference type="ARBA" id="ARBA00016902"/>
    </source>
</evidence>
<dbReference type="InterPro" id="IPR046357">
    <property type="entry name" value="PPIase_dom_sf"/>
</dbReference>
<evidence type="ECO:0000256" key="5">
    <source>
        <dbReference type="ARBA" id="ARBA00022618"/>
    </source>
</evidence>
<evidence type="ECO:0000256" key="11">
    <source>
        <dbReference type="ARBA" id="ARBA00029986"/>
    </source>
</evidence>
<evidence type="ECO:0000256" key="6">
    <source>
        <dbReference type="ARBA" id="ARBA00023110"/>
    </source>
</evidence>
<sequence>MQVTETLAEGLKHEFKVSVPASDLDAKADAKLVDLKDKVKLNGFRPGKVPVSHLKKVYGRSVMAETIDQTIRDTNTQIFTDRGFRLATEPKITLPTEQKEVEELLAGKSDLTYTVAIEVVPTIQLADFKTFSVEKPVVEVTDAEVDEAIKRIADQNRPYAAKAEGAKAETGDRVTINFKGTIDGTPFDGGTGEGIQVVIGAGQFIPGFEEQLVGVGAGETRTLKVSFPKNYASEKLAGQPAEFETTATLIEAPGETEINDEFAKTLGLESLDKLKEAARERLVAEFAGATRQRVKRALLDRLDDSHKFEAPPSLIEEEFNLMWNSIKAEMESSGKTFADENTTEEAAKEEYRKIADRRVRLGLVLSEIGEKNKITVTDDEVSRAVIERARSMPGREKEVWDYYRNNANALAQLRAPIYEDKVVDFILELANVSEKKVSREDLFKDDEADEKSAA</sequence>
<feature type="region of interest" description="Disordered" evidence="15">
    <location>
        <begin position="435"/>
        <end position="454"/>
    </location>
</feature>
<evidence type="ECO:0000313" key="18">
    <source>
        <dbReference type="Proteomes" id="UP000544122"/>
    </source>
</evidence>
<reference evidence="17 18" key="1">
    <citation type="submission" date="2020-03" db="EMBL/GenBank/DDBJ databases">
        <title>Bradyrhizobium diversity isolated from nodules of Indigofera sp.</title>
        <authorList>
            <person name="Klepa M."/>
            <person name="Helene L."/>
            <person name="Hungria M."/>
        </authorList>
    </citation>
    <scope>NUCLEOTIDE SEQUENCE [LARGE SCALE GENOMIC DNA]</scope>
    <source>
        <strain evidence="17 18">WSM 1791</strain>
    </source>
</reference>
<evidence type="ECO:0000256" key="8">
    <source>
        <dbReference type="ARBA" id="ARBA00023235"/>
    </source>
</evidence>
<name>A0A7Y4LXM5_9BRAD</name>
<dbReference type="GO" id="GO:0043022">
    <property type="term" value="F:ribosome binding"/>
    <property type="evidence" value="ECO:0007669"/>
    <property type="project" value="TreeGrafter"/>
</dbReference>
<dbReference type="NCBIfam" id="TIGR00115">
    <property type="entry name" value="tig"/>
    <property type="match status" value="1"/>
</dbReference>
<dbReference type="Proteomes" id="UP000544122">
    <property type="component" value="Unassembled WGS sequence"/>
</dbReference>
<dbReference type="GO" id="GO:0044183">
    <property type="term" value="F:protein folding chaperone"/>
    <property type="evidence" value="ECO:0007669"/>
    <property type="project" value="TreeGrafter"/>
</dbReference>
<feature type="compositionally biased region" description="Acidic residues" evidence="15">
    <location>
        <begin position="443"/>
        <end position="454"/>
    </location>
</feature>
<evidence type="ECO:0000256" key="2">
    <source>
        <dbReference type="ARBA" id="ARBA00005464"/>
    </source>
</evidence>
<accession>A0A7Y4LXM5</accession>
<evidence type="ECO:0000256" key="14">
    <source>
        <dbReference type="RuleBase" id="RU003914"/>
    </source>
</evidence>
<dbReference type="InterPro" id="IPR008880">
    <property type="entry name" value="Trigger_fac_C"/>
</dbReference>
<comment type="function">
    <text evidence="10 12">Involved in protein export. Acts as a chaperone by maintaining the newly synthesized protein in an open conformation. Functions as a peptidyl-prolyl cis-trans isomerase.</text>
</comment>
<evidence type="ECO:0000313" key="17">
    <source>
        <dbReference type="EMBL" id="NOJ42677.1"/>
    </source>
</evidence>
<dbReference type="Gene3D" id="3.10.50.40">
    <property type="match status" value="1"/>
</dbReference>
<evidence type="ECO:0000256" key="9">
    <source>
        <dbReference type="ARBA" id="ARBA00023306"/>
    </source>
</evidence>
<evidence type="ECO:0000256" key="3">
    <source>
        <dbReference type="ARBA" id="ARBA00013194"/>
    </source>
</evidence>
<dbReference type="InterPro" id="IPR027304">
    <property type="entry name" value="Trigger_fact/SurA_dom_sf"/>
</dbReference>
<dbReference type="EMBL" id="JAAVLX010000008">
    <property type="protein sequence ID" value="NOJ42677.1"/>
    <property type="molecule type" value="Genomic_DNA"/>
</dbReference>
<dbReference type="AlphaFoldDB" id="A0A7Y4LXM5"/>
<dbReference type="GO" id="GO:0051083">
    <property type="term" value="P:'de novo' cotranslational protein folding"/>
    <property type="evidence" value="ECO:0007669"/>
    <property type="project" value="TreeGrafter"/>
</dbReference>
<dbReference type="SUPFAM" id="SSF54534">
    <property type="entry name" value="FKBP-like"/>
    <property type="match status" value="1"/>
</dbReference>
<dbReference type="EC" id="5.2.1.8" evidence="3 12"/>
<dbReference type="SUPFAM" id="SSF109998">
    <property type="entry name" value="Triger factor/SurA peptide-binding domain-like"/>
    <property type="match status" value="1"/>
</dbReference>
<dbReference type="PANTHER" id="PTHR30560">
    <property type="entry name" value="TRIGGER FACTOR CHAPERONE AND PEPTIDYL-PROLYL CIS/TRANS ISOMERASE"/>
    <property type="match status" value="1"/>
</dbReference>